<evidence type="ECO:0000256" key="2">
    <source>
        <dbReference type="ARBA" id="ARBA00022695"/>
    </source>
</evidence>
<dbReference type="Gene3D" id="3.90.550.10">
    <property type="entry name" value="Spore Coat Polysaccharide Biosynthesis Protein SpsA, Chain A"/>
    <property type="match status" value="1"/>
</dbReference>
<reference evidence="5" key="1">
    <citation type="submission" date="2022-06" db="EMBL/GenBank/DDBJ databases">
        <title>CFH 74404 Thermomicrobiaceae sp.</title>
        <authorList>
            <person name="Ming H."/>
            <person name="Li W.-J."/>
            <person name="Zhao Z."/>
        </authorList>
    </citation>
    <scope>NUCLEOTIDE SEQUENCE</scope>
    <source>
        <strain evidence="5">CFH 74404</strain>
    </source>
</reference>
<dbReference type="InterPro" id="IPR029044">
    <property type="entry name" value="Nucleotide-diphossugar_trans"/>
</dbReference>
<evidence type="ECO:0000256" key="1">
    <source>
        <dbReference type="ARBA" id="ARBA00022679"/>
    </source>
</evidence>
<evidence type="ECO:0000256" key="3">
    <source>
        <dbReference type="ARBA" id="ARBA00022741"/>
    </source>
</evidence>
<dbReference type="AlphaFoldDB" id="A0AA42BC15"/>
<organism evidence="5 6">
    <name type="scientific">Thermalbibacter longus</name>
    <dbReference type="NCBI Taxonomy" id="2951981"/>
    <lineage>
        <taxon>Bacteria</taxon>
        <taxon>Pseudomonadati</taxon>
        <taxon>Thermomicrobiota</taxon>
        <taxon>Thermomicrobia</taxon>
        <taxon>Thermomicrobiales</taxon>
        <taxon>Thermomicrobiaceae</taxon>
        <taxon>Thermalbibacter</taxon>
    </lineage>
</organism>
<keyword evidence="2 5" id="KW-0548">Nucleotidyltransferase</keyword>
<accession>A0AA42BC15</accession>
<dbReference type="HAMAP" id="MF_02114">
    <property type="entry name" value="CofC"/>
    <property type="match status" value="1"/>
</dbReference>
<protein>
    <submittedName>
        <fullName evidence="5">2-phospho-L-lactate guanylyltransferase</fullName>
        <ecNumber evidence="5">2.7.7.68</ecNumber>
    </submittedName>
</protein>
<dbReference type="NCBIfam" id="TIGR03552">
    <property type="entry name" value="F420_cofC"/>
    <property type="match status" value="1"/>
</dbReference>
<dbReference type="GO" id="GO:0043814">
    <property type="term" value="F:phospholactate guanylyltransferase activity"/>
    <property type="evidence" value="ECO:0007669"/>
    <property type="project" value="UniProtKB-EC"/>
</dbReference>
<dbReference type="GO" id="GO:0005525">
    <property type="term" value="F:GTP binding"/>
    <property type="evidence" value="ECO:0007669"/>
    <property type="project" value="UniProtKB-KW"/>
</dbReference>
<sequence length="218" mass="23352">MTALAVVPVQMLARAKSRLAQQLGPEAREELMGWLVERLLRELQASRRVGQVLVVTPDPAVLALAEAAGAAGLLQPGTGLNAAVELGQRFAVAGGWARVVTVLADLPLLVAGHVDRMLALGREGSVVIAPDRHGLGTNLLALWPPDAIVPAFGRASREQHRRAAWEMGLSVLEFWSAGTAVDLDTPEDLDELVERWGWRPDRWLTGKGVTGWRSGTAG</sequence>
<evidence type="ECO:0000313" key="5">
    <source>
        <dbReference type="EMBL" id="MCM8750419.1"/>
    </source>
</evidence>
<name>A0AA42BC15_9BACT</name>
<proteinExistence type="inferred from homology"/>
<dbReference type="Pfam" id="PF01983">
    <property type="entry name" value="CofC"/>
    <property type="match status" value="1"/>
</dbReference>
<dbReference type="EC" id="2.7.7.68" evidence="5"/>
<dbReference type="InterPro" id="IPR002835">
    <property type="entry name" value="CofC"/>
</dbReference>
<keyword evidence="1 5" id="KW-0808">Transferase</keyword>
<dbReference type="Proteomes" id="UP001165306">
    <property type="component" value="Unassembled WGS sequence"/>
</dbReference>
<dbReference type="RefSeq" id="WP_284058207.1">
    <property type="nucleotide sequence ID" value="NZ_JAMSLR010000015.1"/>
</dbReference>
<keyword evidence="3" id="KW-0547">Nucleotide-binding</keyword>
<dbReference type="SUPFAM" id="SSF53448">
    <property type="entry name" value="Nucleotide-diphospho-sugar transferases"/>
    <property type="match status" value="1"/>
</dbReference>
<comment type="caution">
    <text evidence="5">The sequence shown here is derived from an EMBL/GenBank/DDBJ whole genome shotgun (WGS) entry which is preliminary data.</text>
</comment>
<evidence type="ECO:0000313" key="6">
    <source>
        <dbReference type="Proteomes" id="UP001165306"/>
    </source>
</evidence>
<gene>
    <name evidence="5" type="primary">cofC</name>
    <name evidence="5" type="ORF">NET02_14810</name>
</gene>
<dbReference type="PANTHER" id="PTHR40392:SF1">
    <property type="entry name" value="2-PHOSPHO-L-LACTATE GUANYLYLTRANSFERASE"/>
    <property type="match status" value="1"/>
</dbReference>
<evidence type="ECO:0000256" key="4">
    <source>
        <dbReference type="ARBA" id="ARBA00023134"/>
    </source>
</evidence>
<keyword evidence="6" id="KW-1185">Reference proteome</keyword>
<dbReference type="EMBL" id="JAMSLR010000015">
    <property type="protein sequence ID" value="MCM8750419.1"/>
    <property type="molecule type" value="Genomic_DNA"/>
</dbReference>
<dbReference type="PANTHER" id="PTHR40392">
    <property type="entry name" value="2-PHOSPHO-L-LACTATE GUANYLYLTRANSFERASE"/>
    <property type="match status" value="1"/>
</dbReference>
<keyword evidence="4" id="KW-0342">GTP-binding</keyword>